<dbReference type="PANTHER" id="PTHR44936:SF5">
    <property type="entry name" value="SENSOR HISTIDINE KINASE ENVZ"/>
    <property type="match status" value="1"/>
</dbReference>
<dbReference type="Pfam" id="PF00672">
    <property type="entry name" value="HAMP"/>
    <property type="match status" value="1"/>
</dbReference>
<name>A0ABS5R6A2_9HYPH</name>
<evidence type="ECO:0000256" key="2">
    <source>
        <dbReference type="ARBA" id="ARBA00004429"/>
    </source>
</evidence>
<evidence type="ECO:0000259" key="16">
    <source>
        <dbReference type="PROSITE" id="PS50109"/>
    </source>
</evidence>
<evidence type="ECO:0000256" key="11">
    <source>
        <dbReference type="ARBA" id="ARBA00022840"/>
    </source>
</evidence>
<evidence type="ECO:0000313" key="18">
    <source>
        <dbReference type="EMBL" id="MBS9477037.1"/>
    </source>
</evidence>
<evidence type="ECO:0000259" key="17">
    <source>
        <dbReference type="PROSITE" id="PS50885"/>
    </source>
</evidence>
<dbReference type="SUPFAM" id="SSF55874">
    <property type="entry name" value="ATPase domain of HSP90 chaperone/DNA topoisomerase II/histidine kinase"/>
    <property type="match status" value="1"/>
</dbReference>
<dbReference type="PRINTS" id="PR00344">
    <property type="entry name" value="BCTRLSENSOR"/>
</dbReference>
<dbReference type="PROSITE" id="PS50109">
    <property type="entry name" value="HIS_KIN"/>
    <property type="match status" value="1"/>
</dbReference>
<protein>
    <recommendedName>
        <fullName evidence="3">histidine kinase</fullName>
        <ecNumber evidence="3">2.7.13.3</ecNumber>
    </recommendedName>
</protein>
<evidence type="ECO:0000256" key="10">
    <source>
        <dbReference type="ARBA" id="ARBA00022777"/>
    </source>
</evidence>
<keyword evidence="6" id="KW-0597">Phosphoprotein</keyword>
<dbReference type="SMART" id="SM00304">
    <property type="entry name" value="HAMP"/>
    <property type="match status" value="1"/>
</dbReference>
<dbReference type="Pfam" id="PF02518">
    <property type="entry name" value="HATPase_c"/>
    <property type="match status" value="1"/>
</dbReference>
<dbReference type="InterPro" id="IPR036890">
    <property type="entry name" value="HATPase_C_sf"/>
</dbReference>
<dbReference type="InterPro" id="IPR003594">
    <property type="entry name" value="HATPase_dom"/>
</dbReference>
<dbReference type="InterPro" id="IPR004358">
    <property type="entry name" value="Sig_transdc_His_kin-like_C"/>
</dbReference>
<accession>A0ABS5R6A2</accession>
<evidence type="ECO:0000256" key="1">
    <source>
        <dbReference type="ARBA" id="ARBA00000085"/>
    </source>
</evidence>
<dbReference type="RefSeq" id="WP_213754852.1">
    <property type="nucleotide sequence ID" value="NZ_JAHCQH010000015.1"/>
</dbReference>
<keyword evidence="10" id="KW-0418">Kinase</keyword>
<dbReference type="Gene3D" id="1.10.287.130">
    <property type="match status" value="1"/>
</dbReference>
<evidence type="ECO:0000256" key="4">
    <source>
        <dbReference type="ARBA" id="ARBA00022475"/>
    </source>
</evidence>
<evidence type="ECO:0000256" key="14">
    <source>
        <dbReference type="ARBA" id="ARBA00023136"/>
    </source>
</evidence>
<reference evidence="18" key="1">
    <citation type="submission" date="2021-05" db="EMBL/GenBank/DDBJ databases">
        <authorList>
            <person name="Sun Q."/>
            <person name="Inoue M."/>
        </authorList>
    </citation>
    <scope>NUCLEOTIDE SEQUENCE</scope>
    <source>
        <strain evidence="18">VKM B-3255</strain>
    </source>
</reference>
<feature type="transmembrane region" description="Helical" evidence="15">
    <location>
        <begin position="136"/>
        <end position="157"/>
    </location>
</feature>
<dbReference type="InterPro" id="IPR003661">
    <property type="entry name" value="HisK_dim/P_dom"/>
</dbReference>
<comment type="caution">
    <text evidence="18">The sequence shown here is derived from an EMBL/GenBank/DDBJ whole genome shotgun (WGS) entry which is preliminary data.</text>
</comment>
<keyword evidence="13" id="KW-0902">Two-component regulatory system</keyword>
<keyword evidence="9" id="KW-0547">Nucleotide-binding</keyword>
<dbReference type="PANTHER" id="PTHR44936">
    <property type="entry name" value="SENSOR PROTEIN CREC"/>
    <property type="match status" value="1"/>
</dbReference>
<keyword evidence="11" id="KW-0067">ATP-binding</keyword>
<evidence type="ECO:0000256" key="3">
    <source>
        <dbReference type="ARBA" id="ARBA00012438"/>
    </source>
</evidence>
<dbReference type="CDD" id="cd00082">
    <property type="entry name" value="HisKA"/>
    <property type="match status" value="1"/>
</dbReference>
<evidence type="ECO:0000256" key="13">
    <source>
        <dbReference type="ARBA" id="ARBA00023012"/>
    </source>
</evidence>
<dbReference type="Proteomes" id="UP001166585">
    <property type="component" value="Unassembled WGS sequence"/>
</dbReference>
<dbReference type="SUPFAM" id="SSF47384">
    <property type="entry name" value="Homodimeric domain of signal transducing histidine kinase"/>
    <property type="match status" value="1"/>
</dbReference>
<dbReference type="EC" id="2.7.13.3" evidence="3"/>
<evidence type="ECO:0000256" key="15">
    <source>
        <dbReference type="SAM" id="Phobius"/>
    </source>
</evidence>
<keyword evidence="7" id="KW-0808">Transferase</keyword>
<dbReference type="EMBL" id="JAHCQH010000015">
    <property type="protein sequence ID" value="MBS9477037.1"/>
    <property type="molecule type" value="Genomic_DNA"/>
</dbReference>
<feature type="domain" description="Histidine kinase" evidence="16">
    <location>
        <begin position="218"/>
        <end position="415"/>
    </location>
</feature>
<evidence type="ECO:0000256" key="12">
    <source>
        <dbReference type="ARBA" id="ARBA00022989"/>
    </source>
</evidence>
<evidence type="ECO:0000256" key="7">
    <source>
        <dbReference type="ARBA" id="ARBA00022679"/>
    </source>
</evidence>
<dbReference type="PROSITE" id="PS50885">
    <property type="entry name" value="HAMP"/>
    <property type="match status" value="1"/>
</dbReference>
<evidence type="ECO:0000256" key="5">
    <source>
        <dbReference type="ARBA" id="ARBA00022519"/>
    </source>
</evidence>
<keyword evidence="14 15" id="KW-0472">Membrane</keyword>
<gene>
    <name evidence="18" type="ORF">KIP89_07950</name>
</gene>
<evidence type="ECO:0000256" key="8">
    <source>
        <dbReference type="ARBA" id="ARBA00022692"/>
    </source>
</evidence>
<keyword evidence="4" id="KW-1003">Cell membrane</keyword>
<keyword evidence="12 15" id="KW-1133">Transmembrane helix</keyword>
<feature type="domain" description="HAMP" evidence="17">
    <location>
        <begin position="158"/>
        <end position="210"/>
    </location>
</feature>
<proteinExistence type="predicted"/>
<organism evidence="18 19">
    <name type="scientific">Ancylobacter radicis</name>
    <dbReference type="NCBI Taxonomy" id="2836179"/>
    <lineage>
        <taxon>Bacteria</taxon>
        <taxon>Pseudomonadati</taxon>
        <taxon>Pseudomonadota</taxon>
        <taxon>Alphaproteobacteria</taxon>
        <taxon>Hyphomicrobiales</taxon>
        <taxon>Xanthobacteraceae</taxon>
        <taxon>Ancylobacter</taxon>
    </lineage>
</organism>
<dbReference type="SMART" id="SM00387">
    <property type="entry name" value="HATPase_c"/>
    <property type="match status" value="1"/>
</dbReference>
<comment type="catalytic activity">
    <reaction evidence="1">
        <text>ATP + protein L-histidine = ADP + protein N-phospho-L-histidine.</text>
        <dbReference type="EC" id="2.7.13.3"/>
    </reaction>
</comment>
<dbReference type="Gene3D" id="3.30.565.10">
    <property type="entry name" value="Histidine kinase-like ATPase, C-terminal domain"/>
    <property type="match status" value="1"/>
</dbReference>
<keyword evidence="8 15" id="KW-0812">Transmembrane</keyword>
<dbReference type="InterPro" id="IPR005467">
    <property type="entry name" value="His_kinase_dom"/>
</dbReference>
<evidence type="ECO:0000313" key="19">
    <source>
        <dbReference type="Proteomes" id="UP001166585"/>
    </source>
</evidence>
<keyword evidence="19" id="KW-1185">Reference proteome</keyword>
<dbReference type="InterPro" id="IPR003660">
    <property type="entry name" value="HAMP_dom"/>
</dbReference>
<dbReference type="InterPro" id="IPR036097">
    <property type="entry name" value="HisK_dim/P_sf"/>
</dbReference>
<dbReference type="CDD" id="cd00075">
    <property type="entry name" value="HATPase"/>
    <property type="match status" value="1"/>
</dbReference>
<dbReference type="Pfam" id="PF00512">
    <property type="entry name" value="HisKA"/>
    <property type="match status" value="1"/>
</dbReference>
<sequence>MNTIRTRLIALLVGAVLTVVALATALSLALLPPPPIREFDDAVAGQIALMIDLAMRSPAAMPDLGNARIALAPVEGEPIPGPTEGIGGALARRGVVTSLRVANVHGEPWPVVSAKLADGRWLVMSMPMPPIQGNEWVFVGWILIITLGTTLVIVAAVRRLTQPLALLESAAAAIGPDGELAPLEEKGPTEVRAAAQAINRLSARLKEAMESRMRLVAAAGHDLRTPMTRMRLRAEFLADEERAAWVADLDELDRIADSAIRLVREEVAGGGGEPVRLDALVAEVATELGVLGVQVQCGVLAPATIMGRPLALRRALRNLIINAATHGRGATLRLHADQTRAIIEIEDRGPGIPEALLPRVFEPFFRIDPARTAPTPGAGLGLAIAHEIIMRHGGTLTLRNIRPGLLQTAVFPLSVES</sequence>
<evidence type="ECO:0000256" key="6">
    <source>
        <dbReference type="ARBA" id="ARBA00022553"/>
    </source>
</evidence>
<keyword evidence="5" id="KW-0997">Cell inner membrane</keyword>
<dbReference type="InterPro" id="IPR050980">
    <property type="entry name" value="2C_sensor_his_kinase"/>
</dbReference>
<evidence type="ECO:0000256" key="9">
    <source>
        <dbReference type="ARBA" id="ARBA00022741"/>
    </source>
</evidence>
<comment type="subcellular location">
    <subcellularLocation>
        <location evidence="2">Cell inner membrane</location>
        <topology evidence="2">Multi-pass membrane protein</topology>
    </subcellularLocation>
</comment>